<feature type="binding site" description="via carbamate group" evidence="7">
    <location>
        <position position="146"/>
    </location>
    <ligand>
        <name>Zn(2+)</name>
        <dbReference type="ChEBI" id="CHEBI:29105"/>
        <label>2</label>
    </ligand>
</feature>
<dbReference type="OrthoDB" id="9765462at2"/>
<dbReference type="GO" id="GO:0004038">
    <property type="term" value="F:allantoinase activity"/>
    <property type="evidence" value="ECO:0007669"/>
    <property type="project" value="UniProtKB-UniRule"/>
</dbReference>
<evidence type="ECO:0000313" key="9">
    <source>
        <dbReference type="EMBL" id="KGL37586.1"/>
    </source>
</evidence>
<proteinExistence type="inferred from homology"/>
<dbReference type="GO" id="GO:0005737">
    <property type="term" value="C:cytoplasm"/>
    <property type="evidence" value="ECO:0007669"/>
    <property type="project" value="TreeGrafter"/>
</dbReference>
<dbReference type="HAMAP" id="MF_01645">
    <property type="entry name" value="Hydantoinase"/>
    <property type="match status" value="1"/>
</dbReference>
<evidence type="ECO:0000256" key="7">
    <source>
        <dbReference type="HAMAP-Rule" id="MF_01645"/>
    </source>
</evidence>
<dbReference type="Proteomes" id="UP000029844">
    <property type="component" value="Unassembled WGS sequence"/>
</dbReference>
<dbReference type="SUPFAM" id="SSF51338">
    <property type="entry name" value="Composite domain of metallo-dependent hydrolases"/>
    <property type="match status" value="1"/>
</dbReference>
<evidence type="ECO:0000256" key="6">
    <source>
        <dbReference type="ARBA" id="ARBA00058805"/>
    </source>
</evidence>
<protein>
    <recommendedName>
        <fullName evidence="7">Allantoinase</fullName>
        <ecNumber evidence="7">3.5.2.5</ecNumber>
    </recommendedName>
    <alternativeName>
        <fullName evidence="7">Allantoin-utilizing enzyme</fullName>
    </alternativeName>
</protein>
<dbReference type="EC" id="3.5.2.5" evidence="7"/>
<dbReference type="InterPro" id="IPR017593">
    <property type="entry name" value="Allantoinase"/>
</dbReference>
<evidence type="ECO:0000256" key="3">
    <source>
        <dbReference type="ARBA" id="ARBA00022723"/>
    </source>
</evidence>
<dbReference type="GO" id="GO:0008270">
    <property type="term" value="F:zinc ion binding"/>
    <property type="evidence" value="ECO:0007669"/>
    <property type="project" value="InterPro"/>
</dbReference>
<dbReference type="InterPro" id="IPR032466">
    <property type="entry name" value="Metal_Hydrolase"/>
</dbReference>
<dbReference type="UniPathway" id="UPA00395">
    <property type="reaction ID" value="UER00653"/>
</dbReference>
<comment type="pathway">
    <text evidence="7">Nitrogen metabolism; (S)-allantoin degradation; allantoate from (S)-allantoin: step 1/1.</text>
</comment>
<feature type="binding site" evidence="7">
    <location>
        <position position="242"/>
    </location>
    <ligand>
        <name>Zn(2+)</name>
        <dbReference type="ChEBI" id="CHEBI:29105"/>
        <label>2</label>
    </ligand>
</feature>
<dbReference type="PANTHER" id="PTHR43668">
    <property type="entry name" value="ALLANTOINASE"/>
    <property type="match status" value="1"/>
</dbReference>
<dbReference type="GO" id="GO:0006145">
    <property type="term" value="P:purine nucleobase catabolic process"/>
    <property type="evidence" value="ECO:0007669"/>
    <property type="project" value="TreeGrafter"/>
</dbReference>
<comment type="subunit">
    <text evidence="1 7">Homotetramer.</text>
</comment>
<evidence type="ECO:0000256" key="1">
    <source>
        <dbReference type="ARBA" id="ARBA00011881"/>
    </source>
</evidence>
<dbReference type="eggNOG" id="COG0044">
    <property type="taxonomic scope" value="Bacteria"/>
</dbReference>
<feature type="binding site" evidence="7">
    <location>
        <position position="186"/>
    </location>
    <ligand>
        <name>Zn(2+)</name>
        <dbReference type="ChEBI" id="CHEBI:29105"/>
        <label>2</label>
    </ligand>
</feature>
<feature type="binding site" evidence="7">
    <location>
        <position position="59"/>
    </location>
    <ligand>
        <name>Zn(2+)</name>
        <dbReference type="ChEBI" id="CHEBI:29105"/>
        <label>1</label>
    </ligand>
</feature>
<feature type="modified residue" description="N6-carboxylysine" evidence="7">
    <location>
        <position position="146"/>
    </location>
</feature>
<comment type="cofactor">
    <cofactor evidence="7">
        <name>Zn(2+)</name>
        <dbReference type="ChEBI" id="CHEBI:29105"/>
    </cofactor>
    <text evidence="7">Binds 2 Zn(2+) ions per subunit.</text>
</comment>
<dbReference type="Pfam" id="PF01979">
    <property type="entry name" value="Amidohydro_1"/>
    <property type="match status" value="1"/>
</dbReference>
<dbReference type="GO" id="GO:0000256">
    <property type="term" value="P:allantoin catabolic process"/>
    <property type="evidence" value="ECO:0007669"/>
    <property type="project" value="UniProtKB-UniRule"/>
</dbReference>
<dbReference type="Gene3D" id="2.30.40.10">
    <property type="entry name" value="Urease, subunit C, domain 1"/>
    <property type="match status" value="1"/>
</dbReference>
<dbReference type="SUPFAM" id="SSF51556">
    <property type="entry name" value="Metallo-dependent hydrolases"/>
    <property type="match status" value="1"/>
</dbReference>
<keyword evidence="5 7" id="KW-0862">Zinc</keyword>
<feature type="binding site" evidence="7">
    <location>
        <position position="61"/>
    </location>
    <ligand>
        <name>Zn(2+)</name>
        <dbReference type="ChEBI" id="CHEBI:29105"/>
        <label>1</label>
    </ligand>
</feature>
<evidence type="ECO:0000256" key="4">
    <source>
        <dbReference type="ARBA" id="ARBA00022801"/>
    </source>
</evidence>
<comment type="caution">
    <text evidence="9">The sequence shown here is derived from an EMBL/GenBank/DDBJ whole genome shotgun (WGS) entry which is preliminary data.</text>
</comment>
<feature type="binding site" description="via carbamate group" evidence="7">
    <location>
        <position position="146"/>
    </location>
    <ligand>
        <name>Zn(2+)</name>
        <dbReference type="ChEBI" id="CHEBI:29105"/>
        <label>1</label>
    </ligand>
</feature>
<dbReference type="InterPro" id="IPR011059">
    <property type="entry name" value="Metal-dep_hydrolase_composite"/>
</dbReference>
<sequence length="457" mass="49653">MSYDLIIKNGQVILDTEAVVTDVAVTNGKIVAIGADLGEAKEVIDASGLVVSPGMVDAHVHISEPGRTEWEGYETGTKAAAKGGVTSFIEMPLNQLPATIDRESLQLKFDAAKGKLSVDVALFGGLVPHNLDRLHELNEDGVAAYKCFLATCGFDGVDNDFRNVDDYSFFAGMQKIAKMNKILAIHAENALICDELGKVAQAEGKTSAKDYVASRPVFTEVEAVRRAIYLAKIAGCQIHICHLSTPEGVEEVTRARNEGQKVTCESCTHYFAIDEEQFESIGTTAKCAPPLRDKANQERLWEKLFAGEIDFVTSDHSPCPPDMKIGNAFTAWGGIAGLQNNVDIMFDEAVQKRGMTLTQFAKLIASNPADLYQLNNKGHIAIGKDADFALIQPNAPYTLAAEDLEYRHKVSPYIGRTIGAQVVTTILRGSVIYDKENGVRDTHEGAFVLQNAKETVQ</sequence>
<name>A0A099VYS4_9LIST</name>
<dbReference type="CDD" id="cd01315">
    <property type="entry name" value="L-HYD_ALN"/>
    <property type="match status" value="1"/>
</dbReference>
<dbReference type="NCBIfam" id="NF005960">
    <property type="entry name" value="PRK08044.1"/>
    <property type="match status" value="1"/>
</dbReference>
<dbReference type="GO" id="GO:0050897">
    <property type="term" value="F:cobalt ion binding"/>
    <property type="evidence" value="ECO:0007669"/>
    <property type="project" value="InterPro"/>
</dbReference>
<accession>A0A099VYS4</accession>
<keyword evidence="2 7" id="KW-0659">Purine metabolism</keyword>
<keyword evidence="4 7" id="KW-0378">Hydrolase</keyword>
<feature type="domain" description="Amidohydrolase-related" evidence="8">
    <location>
        <begin position="50"/>
        <end position="429"/>
    </location>
</feature>
<evidence type="ECO:0000259" key="8">
    <source>
        <dbReference type="Pfam" id="PF01979"/>
    </source>
</evidence>
<dbReference type="Gene3D" id="3.20.20.140">
    <property type="entry name" value="Metal-dependent hydrolases"/>
    <property type="match status" value="1"/>
</dbReference>
<dbReference type="PANTHER" id="PTHR43668:SF4">
    <property type="entry name" value="ALLANTOINASE"/>
    <property type="match status" value="1"/>
</dbReference>
<dbReference type="GeneID" id="58718889"/>
<gene>
    <name evidence="7" type="primary">allB</name>
    <name evidence="9" type="ORF">EP57_16285</name>
</gene>
<comment type="function">
    <text evidence="6 7">Catalyzes the conversion of allantoin (5-ureidohydantoin) to allantoic acid by hydrolytic cleavage of the five-member hydantoin ring.</text>
</comment>
<evidence type="ECO:0000313" key="10">
    <source>
        <dbReference type="Proteomes" id="UP000029844"/>
    </source>
</evidence>
<comment type="PTM">
    <text evidence="7">Carboxylation allows a single lysine to coordinate two zinc ions.</text>
</comment>
<evidence type="ECO:0000256" key="5">
    <source>
        <dbReference type="ARBA" id="ARBA00022833"/>
    </source>
</evidence>
<dbReference type="InterPro" id="IPR047604">
    <property type="entry name" value="Allantoinase_bact"/>
</dbReference>
<comment type="catalytic activity">
    <reaction evidence="7">
        <text>(S)-allantoin + H2O = allantoate + H(+)</text>
        <dbReference type="Rhea" id="RHEA:17029"/>
        <dbReference type="ChEBI" id="CHEBI:15377"/>
        <dbReference type="ChEBI" id="CHEBI:15378"/>
        <dbReference type="ChEBI" id="CHEBI:15678"/>
        <dbReference type="ChEBI" id="CHEBI:17536"/>
        <dbReference type="EC" id="3.5.2.5"/>
    </reaction>
</comment>
<organism evidence="9 10">
    <name type="scientific">Listeria booriae</name>
    <dbReference type="NCBI Taxonomy" id="1552123"/>
    <lineage>
        <taxon>Bacteria</taxon>
        <taxon>Bacillati</taxon>
        <taxon>Bacillota</taxon>
        <taxon>Bacilli</taxon>
        <taxon>Bacillales</taxon>
        <taxon>Listeriaceae</taxon>
        <taxon>Listeria</taxon>
    </lineage>
</organism>
<dbReference type="NCBIfam" id="TIGR03178">
    <property type="entry name" value="allantoinase"/>
    <property type="match status" value="1"/>
</dbReference>
<evidence type="ECO:0000256" key="2">
    <source>
        <dbReference type="ARBA" id="ARBA00022631"/>
    </source>
</evidence>
<comment type="similarity">
    <text evidence="7">Belongs to the metallo-dependent hydrolases superfamily. Allantoinase family.</text>
</comment>
<keyword evidence="10" id="KW-1185">Reference proteome</keyword>
<feature type="binding site" evidence="7">
    <location>
        <position position="315"/>
    </location>
    <ligand>
        <name>Zn(2+)</name>
        <dbReference type="ChEBI" id="CHEBI:29105"/>
        <label>1</label>
    </ligand>
</feature>
<dbReference type="InterPro" id="IPR006680">
    <property type="entry name" value="Amidohydro-rel"/>
</dbReference>
<dbReference type="RefSeq" id="WP_036088339.1">
    <property type="nucleotide sequence ID" value="NZ_CBCSHQ010000009.1"/>
</dbReference>
<keyword evidence="3 7" id="KW-0479">Metal-binding</keyword>
<dbReference type="AlphaFoldDB" id="A0A099VYS4"/>
<dbReference type="EMBL" id="JNFA01000031">
    <property type="protein sequence ID" value="KGL37586.1"/>
    <property type="molecule type" value="Genomic_DNA"/>
</dbReference>
<dbReference type="STRING" id="1552123.EP57_16285"/>
<dbReference type="FunFam" id="3.20.20.140:FF:000013">
    <property type="entry name" value="Allantoinase"/>
    <property type="match status" value="1"/>
</dbReference>
<dbReference type="InterPro" id="IPR050138">
    <property type="entry name" value="DHOase/Allantoinase_Hydrolase"/>
</dbReference>
<reference evidence="9 10" key="1">
    <citation type="submission" date="2014-05" db="EMBL/GenBank/DDBJ databases">
        <title>Novel Listeriaceae from food processing environments.</title>
        <authorList>
            <person name="den Bakker H.C."/>
        </authorList>
    </citation>
    <scope>NUCLEOTIDE SEQUENCE [LARGE SCALE GENOMIC DNA]</scope>
    <source>
        <strain evidence="9 10">FSL A5-0281</strain>
    </source>
</reference>